<dbReference type="VEuPathDB" id="TrichDB:TVAGG3_0677440"/>
<dbReference type="FunFam" id="3.30.310.10:FF:000037">
    <property type="entry name" value="Adaptin N terminal region family protein"/>
    <property type="match status" value="1"/>
</dbReference>
<evidence type="ECO:0000256" key="2">
    <source>
        <dbReference type="ARBA" id="ARBA00006613"/>
    </source>
</evidence>
<evidence type="ECO:0000256" key="3">
    <source>
        <dbReference type="ARBA" id="ARBA00022448"/>
    </source>
</evidence>
<dbReference type="Gene3D" id="2.60.40.1150">
    <property type="match status" value="1"/>
</dbReference>
<feature type="domain" description="Clathrin/coatomer adaptor adaptin-like N-terminal" evidence="6">
    <location>
        <begin position="11"/>
        <end position="529"/>
    </location>
</feature>
<accession>A2DH87</accession>
<dbReference type="InterPro" id="IPR026739">
    <property type="entry name" value="AP_beta"/>
</dbReference>
<dbReference type="Pfam" id="PF01602">
    <property type="entry name" value="Adaptin_N"/>
    <property type="match status" value="1"/>
</dbReference>
<evidence type="ECO:0000256" key="5">
    <source>
        <dbReference type="ARBA" id="ARBA00023136"/>
    </source>
</evidence>
<reference evidence="8" key="1">
    <citation type="submission" date="2006-10" db="EMBL/GenBank/DDBJ databases">
        <authorList>
            <person name="Amadeo P."/>
            <person name="Zhao Q."/>
            <person name="Wortman J."/>
            <person name="Fraser-Liggett C."/>
            <person name="Carlton J."/>
        </authorList>
    </citation>
    <scope>NUCLEOTIDE SEQUENCE</scope>
    <source>
        <strain evidence="8">G3</strain>
    </source>
</reference>
<dbReference type="GO" id="GO:0012505">
    <property type="term" value="C:endomembrane system"/>
    <property type="evidence" value="ECO:0007669"/>
    <property type="project" value="UniProtKB-SubCell"/>
</dbReference>
<dbReference type="InterPro" id="IPR011989">
    <property type="entry name" value="ARM-like"/>
</dbReference>
<dbReference type="GO" id="GO:0030131">
    <property type="term" value="C:clathrin adaptor complex"/>
    <property type="evidence" value="ECO:0007669"/>
    <property type="project" value="InterPro"/>
</dbReference>
<evidence type="ECO:0000256" key="4">
    <source>
        <dbReference type="ARBA" id="ARBA00022927"/>
    </source>
</evidence>
<keyword evidence="3" id="KW-0813">Transport</keyword>
<keyword evidence="5" id="KW-0472">Membrane</keyword>
<dbReference type="InterPro" id="IPR002553">
    <property type="entry name" value="Clathrin/coatomer_adapt-like_N"/>
</dbReference>
<dbReference type="GO" id="GO:0006886">
    <property type="term" value="P:intracellular protein transport"/>
    <property type="evidence" value="ECO:0007669"/>
    <property type="project" value="InterPro"/>
</dbReference>
<keyword evidence="4" id="KW-0653">Protein transport</keyword>
<dbReference type="GO" id="GO:0016192">
    <property type="term" value="P:vesicle-mediated transport"/>
    <property type="evidence" value="ECO:0000318"/>
    <property type="project" value="GO_Central"/>
</dbReference>
<dbReference type="InterPro" id="IPR016024">
    <property type="entry name" value="ARM-type_fold"/>
</dbReference>
<dbReference type="InterPro" id="IPR015151">
    <property type="entry name" value="B-adaptin_app_sub_C"/>
</dbReference>
<dbReference type="Pfam" id="PF09066">
    <property type="entry name" value="B2-adapt-app_C"/>
    <property type="match status" value="1"/>
</dbReference>
<keyword evidence="9" id="KW-1185">Reference proteome</keyword>
<name>A2DH87_TRIV3</name>
<evidence type="ECO:0000313" key="9">
    <source>
        <dbReference type="Proteomes" id="UP000001542"/>
    </source>
</evidence>
<dbReference type="SUPFAM" id="SSF48371">
    <property type="entry name" value="ARM repeat"/>
    <property type="match status" value="1"/>
</dbReference>
<dbReference type="FunFam" id="1.25.10.10:FF:000896">
    <property type="entry name" value="Adaptin N terminal region family protein"/>
    <property type="match status" value="1"/>
</dbReference>
<dbReference type="OrthoDB" id="10254310at2759"/>
<dbReference type="RefSeq" id="XP_001581146.1">
    <property type="nucleotide sequence ID" value="XM_001581096.1"/>
</dbReference>
<dbReference type="InterPro" id="IPR013041">
    <property type="entry name" value="Clathrin_app_Ig-like_sf"/>
</dbReference>
<protein>
    <submittedName>
        <fullName evidence="8">Adaptin N terminal region family protein</fullName>
    </submittedName>
</protein>
<dbReference type="SUPFAM" id="SSF55711">
    <property type="entry name" value="Subdomain of clathrin and coatomer appendage domain"/>
    <property type="match status" value="1"/>
</dbReference>
<comment type="similarity">
    <text evidence="2">Belongs to the adaptor complexes large subunit family.</text>
</comment>
<dbReference type="EMBL" id="DS113200">
    <property type="protein sequence ID" value="EAY20160.1"/>
    <property type="molecule type" value="Genomic_DNA"/>
</dbReference>
<comment type="subcellular location">
    <subcellularLocation>
        <location evidence="1">Endomembrane system</location>
    </subcellularLocation>
</comment>
<dbReference type="KEGG" id="tva:5465677"/>
<dbReference type="VEuPathDB" id="TrichDB:TVAG_021050"/>
<dbReference type="InParanoid" id="A2DH87"/>
<dbReference type="InterPro" id="IPR013037">
    <property type="entry name" value="Clathrin_b-adaptin_app_Ig-like"/>
</dbReference>
<evidence type="ECO:0000259" key="6">
    <source>
        <dbReference type="Pfam" id="PF01602"/>
    </source>
</evidence>
<dbReference type="InterPro" id="IPR009028">
    <property type="entry name" value="Coatomer/calthrin_app_sub_C"/>
</dbReference>
<dbReference type="STRING" id="5722.A2DH87"/>
<dbReference type="FunFam" id="2.60.40.1150:FF:000002">
    <property type="entry name" value="Beta-adaptin-like protein C"/>
    <property type="match status" value="1"/>
</dbReference>
<dbReference type="eggNOG" id="KOG1061">
    <property type="taxonomic scope" value="Eukaryota"/>
</dbReference>
<dbReference type="Proteomes" id="UP000001542">
    <property type="component" value="Unassembled WGS sequence"/>
</dbReference>
<feature type="domain" description="Beta-adaptin appendage C-terminal subdomain" evidence="7">
    <location>
        <begin position="727"/>
        <end position="829"/>
    </location>
</feature>
<sequence length="831" mass="92884">MSRMQANEILEMLTQLGSPEIEQRDAAFNRLVRLEAENVDCSQAFLAIAGIRTQDVKKQIKIRRFIGVYAERYLENDPKAAYLVLEGMISDFERPDPQLKAIVVKQLGRLINENLADRFIPLIIRSCSSDDPYVRKTSALALLSIYKYKSSYMEKSKLATHLKCLVEDSNPNVAANAISVVYEINQSRDKPIFEPTFTTINNLLASIDQTTEWQQVQILDYACTYNPDTANDARNIISRAATRLSHANAAVVLSAIRCCLTMNLYIDDPAKVRETLTRLALPLVTLLNNSHPIQYTAIKSILILLQHYRRLFSSEVSIFFCKFDDPPYIKLAKLDVILTLCSAQNVGKVLEELYDYAQQADVDFVRKSIAAIGKIAITFEAAASSCVDKIVALVDNKIEYVVQECIVVAADIFRRYPNKYLGILTNICGALGSKLDDHRAKAAMVWILGEYADRIGNVGDLIDANFIDDYLEETPDVQLAILTAVFKYFLVDQEDGQDLLQQVITMSTSQVDNPDIRDRAFQYYWLISEAPDYCQQIVMPESKPTIKTELFTYDSDLVEKLIPNIGTISVLYNKVPDEFVETVKIMTLDSLDKPDGDTNIASRMEIPIVVDGKSTNSLEVRATLLQIGQDNQIAMRITNFNENADQIKDIAFNKNVFGFAPQKEGLPKDLPSQKSVSLSVKLSFDANYTQGAQISTSIDVAILTNNPSPIIFKVPMKLESILVTDKEGGKLAREDFISVWQSIPSSNELTTVVNNARVDSIPVAKNQLAGKRLYFVAKKDNTAYFSGKAINNEMCIVFLTFSDSGDAQAGIRMANQVIAPLILELVKNVIV</sequence>
<reference evidence="8" key="2">
    <citation type="journal article" date="2007" name="Science">
        <title>Draft genome sequence of the sexually transmitted pathogen Trichomonas vaginalis.</title>
        <authorList>
            <person name="Carlton J.M."/>
            <person name="Hirt R.P."/>
            <person name="Silva J.C."/>
            <person name="Delcher A.L."/>
            <person name="Schatz M."/>
            <person name="Zhao Q."/>
            <person name="Wortman J.R."/>
            <person name="Bidwell S.L."/>
            <person name="Alsmark U.C.M."/>
            <person name="Besteiro S."/>
            <person name="Sicheritz-Ponten T."/>
            <person name="Noel C.J."/>
            <person name="Dacks J.B."/>
            <person name="Foster P.G."/>
            <person name="Simillion C."/>
            <person name="Van de Peer Y."/>
            <person name="Miranda-Saavedra D."/>
            <person name="Barton G.J."/>
            <person name="Westrop G.D."/>
            <person name="Mueller S."/>
            <person name="Dessi D."/>
            <person name="Fiori P.L."/>
            <person name="Ren Q."/>
            <person name="Paulsen I."/>
            <person name="Zhang H."/>
            <person name="Bastida-Corcuera F.D."/>
            <person name="Simoes-Barbosa A."/>
            <person name="Brown M.T."/>
            <person name="Hayes R.D."/>
            <person name="Mukherjee M."/>
            <person name="Okumura C.Y."/>
            <person name="Schneider R."/>
            <person name="Smith A.J."/>
            <person name="Vanacova S."/>
            <person name="Villalvazo M."/>
            <person name="Haas B.J."/>
            <person name="Pertea M."/>
            <person name="Feldblyum T.V."/>
            <person name="Utterback T.R."/>
            <person name="Shu C.L."/>
            <person name="Osoegawa K."/>
            <person name="de Jong P.J."/>
            <person name="Hrdy I."/>
            <person name="Horvathova L."/>
            <person name="Zubacova Z."/>
            <person name="Dolezal P."/>
            <person name="Malik S.B."/>
            <person name="Logsdon J.M. Jr."/>
            <person name="Henze K."/>
            <person name="Gupta A."/>
            <person name="Wang C.C."/>
            <person name="Dunne R.L."/>
            <person name="Upcroft J.A."/>
            <person name="Upcroft P."/>
            <person name="White O."/>
            <person name="Salzberg S.L."/>
            <person name="Tang P."/>
            <person name="Chiu C.-H."/>
            <person name="Lee Y.-S."/>
            <person name="Embley T.M."/>
            <person name="Coombs G.H."/>
            <person name="Mottram J.C."/>
            <person name="Tachezy J."/>
            <person name="Fraser-Liggett C.M."/>
            <person name="Johnson P.J."/>
        </authorList>
    </citation>
    <scope>NUCLEOTIDE SEQUENCE [LARGE SCALE GENOMIC DNA]</scope>
    <source>
        <strain evidence="8">G3</strain>
    </source>
</reference>
<organism evidence="8 9">
    <name type="scientific">Trichomonas vaginalis (strain ATCC PRA-98 / G3)</name>
    <dbReference type="NCBI Taxonomy" id="412133"/>
    <lineage>
        <taxon>Eukaryota</taxon>
        <taxon>Metamonada</taxon>
        <taxon>Parabasalia</taxon>
        <taxon>Trichomonadida</taxon>
        <taxon>Trichomonadidae</taxon>
        <taxon>Trichomonas</taxon>
    </lineage>
</organism>
<dbReference type="AlphaFoldDB" id="A2DH87"/>
<proteinExistence type="inferred from homology"/>
<dbReference type="InterPro" id="IPR012295">
    <property type="entry name" value="TBP_dom_sf"/>
</dbReference>
<dbReference type="SUPFAM" id="SSF49348">
    <property type="entry name" value="Clathrin adaptor appendage domain"/>
    <property type="match status" value="1"/>
</dbReference>
<evidence type="ECO:0000313" key="8">
    <source>
        <dbReference type="EMBL" id="EAY20160.1"/>
    </source>
</evidence>
<dbReference type="PANTHER" id="PTHR11134">
    <property type="entry name" value="ADAPTOR COMPLEX SUBUNIT BETA FAMILY MEMBER"/>
    <property type="match status" value="1"/>
</dbReference>
<gene>
    <name evidence="8" type="ORF">TVAG_021050</name>
</gene>
<evidence type="ECO:0000256" key="1">
    <source>
        <dbReference type="ARBA" id="ARBA00004308"/>
    </source>
</evidence>
<dbReference type="Gene3D" id="3.30.310.10">
    <property type="entry name" value="TATA-Binding Protein"/>
    <property type="match status" value="1"/>
</dbReference>
<evidence type="ECO:0000259" key="7">
    <source>
        <dbReference type="Pfam" id="PF09066"/>
    </source>
</evidence>
<dbReference type="SMR" id="A2DH87"/>
<dbReference type="Gene3D" id="1.25.10.10">
    <property type="entry name" value="Leucine-rich Repeat Variant"/>
    <property type="match status" value="1"/>
</dbReference>